<keyword evidence="7 12" id="KW-0220">Diaminopimelate biosynthesis</keyword>
<dbReference type="HAMAP" id="MF_00418">
    <property type="entry name" value="DapA"/>
    <property type="match status" value="1"/>
</dbReference>
<comment type="subunit">
    <text evidence="12">Homotetramer; dimer of dimers.</text>
</comment>
<dbReference type="Pfam" id="PF00701">
    <property type="entry name" value="DHDPS"/>
    <property type="match status" value="1"/>
</dbReference>
<reference evidence="14" key="1">
    <citation type="submission" date="2022-10" db="EMBL/GenBank/DDBJ databases">
        <title>The WGS of Solirubrobacter sp. CPCC 204708.</title>
        <authorList>
            <person name="Jiang Z."/>
        </authorList>
    </citation>
    <scope>NUCLEOTIDE SEQUENCE</scope>
    <source>
        <strain evidence="14">CPCC 204708</strain>
    </source>
</reference>
<keyword evidence="15" id="KW-1185">Reference proteome</keyword>
<organism evidence="14 15">
    <name type="scientific">Solirubrobacter deserti</name>
    <dbReference type="NCBI Taxonomy" id="2282478"/>
    <lineage>
        <taxon>Bacteria</taxon>
        <taxon>Bacillati</taxon>
        <taxon>Actinomycetota</taxon>
        <taxon>Thermoleophilia</taxon>
        <taxon>Solirubrobacterales</taxon>
        <taxon>Solirubrobacteraceae</taxon>
        <taxon>Solirubrobacter</taxon>
    </lineage>
</organism>
<evidence type="ECO:0000256" key="2">
    <source>
        <dbReference type="ARBA" id="ARBA00005120"/>
    </source>
</evidence>
<dbReference type="SUPFAM" id="SSF51569">
    <property type="entry name" value="Aldolase"/>
    <property type="match status" value="1"/>
</dbReference>
<keyword evidence="8 12" id="KW-0457">Lysine biosynthesis</keyword>
<comment type="catalytic activity">
    <reaction evidence="11 12">
        <text>L-aspartate 4-semialdehyde + pyruvate = (2S,4S)-4-hydroxy-2,3,4,5-tetrahydrodipicolinate + H2O + H(+)</text>
        <dbReference type="Rhea" id="RHEA:34171"/>
        <dbReference type="ChEBI" id="CHEBI:15361"/>
        <dbReference type="ChEBI" id="CHEBI:15377"/>
        <dbReference type="ChEBI" id="CHEBI:15378"/>
        <dbReference type="ChEBI" id="CHEBI:67139"/>
        <dbReference type="ChEBI" id="CHEBI:537519"/>
        <dbReference type="EC" id="4.3.3.7"/>
    </reaction>
</comment>
<dbReference type="PROSITE" id="PS00665">
    <property type="entry name" value="DHDPS_1"/>
    <property type="match status" value="1"/>
</dbReference>
<comment type="caution">
    <text evidence="12">Was originally thought to be a dihydrodipicolinate synthase (DHDPS), catalyzing the condensation of (S)-aspartate-beta-semialdehyde [(S)-ASA] and pyruvate to dihydrodipicolinate (DHDP). However, it was shown in E.coli that the product of the enzymatic reaction is not dihydrodipicolinate but in fact (4S)-4-hydroxy-2,3,4,5-tetrahydro-(2S)-dipicolinic acid (HTPA), and that the consecutive dehydration reaction leading to DHDP is not spontaneous but catalyzed by DapB.</text>
</comment>
<keyword evidence="9 12" id="KW-0456">Lyase</keyword>
<comment type="function">
    <text evidence="1 12">Catalyzes the condensation of (S)-aspartate-beta-semialdehyde [(S)-ASA] and pyruvate to 4-hydroxy-tetrahydrodipicolinate (HTPA).</text>
</comment>
<keyword evidence="5 12" id="KW-0963">Cytoplasm</keyword>
<dbReference type="PRINTS" id="PR00146">
    <property type="entry name" value="DHPICSNTHASE"/>
</dbReference>
<evidence type="ECO:0000256" key="12">
    <source>
        <dbReference type="HAMAP-Rule" id="MF_00418"/>
    </source>
</evidence>
<dbReference type="SMART" id="SM01130">
    <property type="entry name" value="DHDPS"/>
    <property type="match status" value="1"/>
</dbReference>
<evidence type="ECO:0000256" key="11">
    <source>
        <dbReference type="ARBA" id="ARBA00047836"/>
    </source>
</evidence>
<dbReference type="PANTHER" id="PTHR12128:SF66">
    <property type="entry name" value="4-HYDROXY-2-OXOGLUTARATE ALDOLASE, MITOCHONDRIAL"/>
    <property type="match status" value="1"/>
</dbReference>
<evidence type="ECO:0000256" key="10">
    <source>
        <dbReference type="ARBA" id="ARBA00023270"/>
    </source>
</evidence>
<evidence type="ECO:0000256" key="8">
    <source>
        <dbReference type="ARBA" id="ARBA00023154"/>
    </source>
</evidence>
<evidence type="ECO:0000256" key="3">
    <source>
        <dbReference type="ARBA" id="ARBA00007592"/>
    </source>
</evidence>
<sequence>MRPYEGLLTAMITPFRADGSVDEEGAVAIGRHLLASGSHGLVVAGTTGEAATMTDEEHLNLIALIARELGDEAIVIGGTGSNDTRHAVHLTEKAVEAGVDAVLSVTPYYNKPNRRGIIAHFREVAKAAGNTPVILYNIPGRAVVNMPPDLLAELAQLENIEAVKQANSEELQLIDGLAVMAGNDDIYAKCLDIGGTGGICVASHVVGPEMRRMYDEPEHRAEIDASLQEIYEAMFCTASPAPVKAALKMLGHEPGTLRLPLVECDEQERQTVHNALAQHGLLAEVSAR</sequence>
<dbReference type="InterPro" id="IPR002220">
    <property type="entry name" value="DapA-like"/>
</dbReference>
<feature type="binding site" evidence="12">
    <location>
        <position position="47"/>
    </location>
    <ligand>
        <name>pyruvate</name>
        <dbReference type="ChEBI" id="CHEBI:15361"/>
    </ligand>
</feature>
<evidence type="ECO:0000256" key="4">
    <source>
        <dbReference type="ARBA" id="ARBA00012086"/>
    </source>
</evidence>
<proteinExistence type="inferred from homology"/>
<feature type="active site" description="Schiff-base intermediate with substrate" evidence="12">
    <location>
        <position position="164"/>
    </location>
</feature>
<dbReference type="Gene3D" id="3.20.20.70">
    <property type="entry name" value="Aldolase class I"/>
    <property type="match status" value="1"/>
</dbReference>
<dbReference type="Proteomes" id="UP001147700">
    <property type="component" value="Unassembled WGS sequence"/>
</dbReference>
<dbReference type="InterPro" id="IPR013785">
    <property type="entry name" value="Aldolase_TIM"/>
</dbReference>
<dbReference type="InterPro" id="IPR020624">
    <property type="entry name" value="Schiff_base-form_aldolases_CS"/>
</dbReference>
<dbReference type="GO" id="GO:0008840">
    <property type="term" value="F:4-hydroxy-tetrahydrodipicolinate synthase activity"/>
    <property type="evidence" value="ECO:0007669"/>
    <property type="project" value="UniProtKB-EC"/>
</dbReference>
<dbReference type="NCBIfam" id="TIGR00674">
    <property type="entry name" value="dapA"/>
    <property type="match status" value="1"/>
</dbReference>
<feature type="active site" description="Proton donor/acceptor" evidence="12">
    <location>
        <position position="136"/>
    </location>
</feature>
<feature type="site" description="Part of a proton relay during catalysis" evidence="12">
    <location>
        <position position="109"/>
    </location>
</feature>
<protein>
    <recommendedName>
        <fullName evidence="4 12">4-hydroxy-tetrahydrodipicolinate synthase</fullName>
        <shortName evidence="12">HTPA synthase</shortName>
        <ecNumber evidence="4 12">4.3.3.7</ecNumber>
    </recommendedName>
</protein>
<dbReference type="PROSITE" id="PS00666">
    <property type="entry name" value="DHDPS_2"/>
    <property type="match status" value="1"/>
</dbReference>
<evidence type="ECO:0000256" key="6">
    <source>
        <dbReference type="ARBA" id="ARBA00022605"/>
    </source>
</evidence>
<evidence type="ECO:0000313" key="14">
    <source>
        <dbReference type="EMBL" id="MDA0137810.1"/>
    </source>
</evidence>
<dbReference type="PIRSF" id="PIRSF001365">
    <property type="entry name" value="DHDPS"/>
    <property type="match status" value="1"/>
</dbReference>
<dbReference type="PANTHER" id="PTHR12128">
    <property type="entry name" value="DIHYDRODIPICOLINATE SYNTHASE"/>
    <property type="match status" value="1"/>
</dbReference>
<comment type="similarity">
    <text evidence="3 12 13">Belongs to the DapA family.</text>
</comment>
<dbReference type="InterPro" id="IPR005263">
    <property type="entry name" value="DapA"/>
</dbReference>
<dbReference type="RefSeq" id="WP_202952924.1">
    <property type="nucleotide sequence ID" value="NZ_JAPCID010000011.1"/>
</dbReference>
<comment type="pathway">
    <text evidence="2 12">Amino-acid biosynthesis; L-lysine biosynthesis via DAP pathway; (S)-tetrahydrodipicolinate from L-aspartate: step 3/4.</text>
</comment>
<dbReference type="CDD" id="cd00950">
    <property type="entry name" value="DHDPS"/>
    <property type="match status" value="1"/>
</dbReference>
<evidence type="ECO:0000313" key="15">
    <source>
        <dbReference type="Proteomes" id="UP001147700"/>
    </source>
</evidence>
<gene>
    <name evidence="12 14" type="primary">dapA</name>
    <name evidence="14" type="ORF">OJ962_09895</name>
</gene>
<dbReference type="EC" id="4.3.3.7" evidence="4 12"/>
<dbReference type="EMBL" id="JAPCID010000011">
    <property type="protein sequence ID" value="MDA0137810.1"/>
    <property type="molecule type" value="Genomic_DNA"/>
</dbReference>
<keyword evidence="6 12" id="KW-0028">Amino-acid biosynthesis</keyword>
<dbReference type="InterPro" id="IPR020625">
    <property type="entry name" value="Schiff_base-form_aldolases_AS"/>
</dbReference>
<comment type="subcellular location">
    <subcellularLocation>
        <location evidence="12">Cytoplasm</location>
    </subcellularLocation>
</comment>
<feature type="binding site" evidence="12">
    <location>
        <position position="199"/>
    </location>
    <ligand>
        <name>pyruvate</name>
        <dbReference type="ChEBI" id="CHEBI:15361"/>
    </ligand>
</feature>
<evidence type="ECO:0000256" key="7">
    <source>
        <dbReference type="ARBA" id="ARBA00022915"/>
    </source>
</evidence>
<evidence type="ECO:0000256" key="13">
    <source>
        <dbReference type="PIRNR" id="PIRNR001365"/>
    </source>
</evidence>
<feature type="site" description="Part of a proton relay during catalysis" evidence="12">
    <location>
        <position position="46"/>
    </location>
</feature>
<accession>A0ABT4RH26</accession>
<evidence type="ECO:0000256" key="5">
    <source>
        <dbReference type="ARBA" id="ARBA00022490"/>
    </source>
</evidence>
<evidence type="ECO:0000256" key="1">
    <source>
        <dbReference type="ARBA" id="ARBA00003294"/>
    </source>
</evidence>
<keyword evidence="10 12" id="KW-0704">Schiff base</keyword>
<comment type="caution">
    <text evidence="14">The sequence shown here is derived from an EMBL/GenBank/DDBJ whole genome shotgun (WGS) entry which is preliminary data.</text>
</comment>
<name>A0ABT4RH26_9ACTN</name>
<evidence type="ECO:0000256" key="9">
    <source>
        <dbReference type="ARBA" id="ARBA00023239"/>
    </source>
</evidence>